<evidence type="ECO:0000313" key="8">
    <source>
        <dbReference type="EMBL" id="TMW13824.1"/>
    </source>
</evidence>
<dbReference type="Pfam" id="PF05175">
    <property type="entry name" value="MTS"/>
    <property type="match status" value="1"/>
</dbReference>
<feature type="domain" description="RlmG N-terminal" evidence="7">
    <location>
        <begin position="15"/>
        <end position="188"/>
    </location>
</feature>
<evidence type="ECO:0000259" key="6">
    <source>
        <dbReference type="Pfam" id="PF05175"/>
    </source>
</evidence>
<evidence type="ECO:0000256" key="3">
    <source>
        <dbReference type="ARBA" id="ARBA00022603"/>
    </source>
</evidence>
<dbReference type="Proteomes" id="UP000739180">
    <property type="component" value="Unassembled WGS sequence"/>
</dbReference>
<dbReference type="InterPro" id="IPR058679">
    <property type="entry name" value="RlmG_N"/>
</dbReference>
<dbReference type="InterPro" id="IPR046977">
    <property type="entry name" value="RsmC/RlmG"/>
</dbReference>
<dbReference type="PANTHER" id="PTHR47816:SF5">
    <property type="entry name" value="RIBOSOMAL RNA LARGE SUBUNIT METHYLTRANSFERASE G"/>
    <property type="match status" value="1"/>
</dbReference>
<dbReference type="Gene3D" id="3.40.50.150">
    <property type="entry name" value="Vaccinia Virus protein VP39"/>
    <property type="match status" value="2"/>
</dbReference>
<evidence type="ECO:0000259" key="7">
    <source>
        <dbReference type="Pfam" id="PF26049"/>
    </source>
</evidence>
<keyword evidence="3 8" id="KW-0489">Methyltransferase</keyword>
<sequence>MPAPSTPRRTPAMPETRFGELVLRRWPRQRGDTLQAFDGADHYLLRLLEQEGQGPATLVVNDQCGALWLGAGQRGPTWSAGDDWVARRAALANGEDNQRPLDTAHWLWPWRTPPESPDQVLLRLPKSLSLLEAQLAWLAEWLPAGTPVLAAGMDKHLPAQLVPLMSRYLGETKAGLGWKKARVFRATAPGEALAPVPEPVSLSLPGRDWTLSAGPGVFGRRHLDIGARFLLGHLPSGVTGRVADLGCGNGVLGLSLAADNPEARVTFCDVSWLAVDSARHNAEALFGADHGHEFHLGHGLDGVDQPFDQVLLNPPFHRGHAVDDRVARTLFRHAHRHLRPGGELRVVANRHLPYWRPLAKLFGQAEVLAENEKFRIYRCVNG</sequence>
<dbReference type="PANTHER" id="PTHR47816">
    <property type="entry name" value="RIBOSOMAL RNA SMALL SUBUNIT METHYLTRANSFERASE C"/>
    <property type="match status" value="1"/>
</dbReference>
<dbReference type="GO" id="GO:0032259">
    <property type="term" value="P:methylation"/>
    <property type="evidence" value="ECO:0007669"/>
    <property type="project" value="UniProtKB-KW"/>
</dbReference>
<dbReference type="PIRSF" id="PIRSF037565">
    <property type="entry name" value="RRNA_m2G_Mtase_RsmD_prd"/>
    <property type="match status" value="1"/>
</dbReference>
<organism evidence="8 9">
    <name type="scientific">Alloalcanivorax gelatiniphagus</name>
    <dbReference type="NCBI Taxonomy" id="1194167"/>
    <lineage>
        <taxon>Bacteria</taxon>
        <taxon>Pseudomonadati</taxon>
        <taxon>Pseudomonadota</taxon>
        <taxon>Gammaproteobacteria</taxon>
        <taxon>Oceanospirillales</taxon>
        <taxon>Alcanivoracaceae</taxon>
        <taxon>Alloalcanivorax</taxon>
    </lineage>
</organism>
<keyword evidence="2" id="KW-0698">rRNA processing</keyword>
<dbReference type="InterPro" id="IPR017237">
    <property type="entry name" value="RLMG"/>
</dbReference>
<proteinExistence type="predicted"/>
<evidence type="ECO:0000256" key="2">
    <source>
        <dbReference type="ARBA" id="ARBA00022552"/>
    </source>
</evidence>
<dbReference type="GO" id="GO:0008168">
    <property type="term" value="F:methyltransferase activity"/>
    <property type="evidence" value="ECO:0007669"/>
    <property type="project" value="UniProtKB-KW"/>
</dbReference>
<dbReference type="InterPro" id="IPR007848">
    <property type="entry name" value="Small_mtfrase_dom"/>
</dbReference>
<dbReference type="InterPro" id="IPR029063">
    <property type="entry name" value="SAM-dependent_MTases_sf"/>
</dbReference>
<dbReference type="CDD" id="cd02440">
    <property type="entry name" value="AdoMet_MTases"/>
    <property type="match status" value="1"/>
</dbReference>
<evidence type="ECO:0000256" key="1">
    <source>
        <dbReference type="ARBA" id="ARBA00022490"/>
    </source>
</evidence>
<name>A0ABY2XQ80_9GAMM</name>
<gene>
    <name evidence="8" type="ORF">FGS76_05380</name>
</gene>
<protein>
    <submittedName>
        <fullName evidence="8">Methyltransferase</fullName>
    </submittedName>
</protein>
<reference evidence="8 9" key="1">
    <citation type="submission" date="2019-05" db="EMBL/GenBank/DDBJ databases">
        <title>Genome of Alcanivorax gelatiniphagus, an oil degrading marine bacteria.</title>
        <authorList>
            <person name="Kwon K.K."/>
        </authorList>
    </citation>
    <scope>NUCLEOTIDE SEQUENCE [LARGE SCALE GENOMIC DNA]</scope>
    <source>
        <strain evidence="8 9">MEBiC 08158</strain>
    </source>
</reference>
<dbReference type="PROSITE" id="PS00092">
    <property type="entry name" value="N6_MTASE"/>
    <property type="match status" value="1"/>
</dbReference>
<dbReference type="InterPro" id="IPR002052">
    <property type="entry name" value="DNA_methylase_N6_adenine_CS"/>
</dbReference>
<keyword evidence="5" id="KW-0949">S-adenosyl-L-methionine</keyword>
<feature type="domain" description="Methyltransferase small" evidence="6">
    <location>
        <begin position="209"/>
        <end position="378"/>
    </location>
</feature>
<dbReference type="EMBL" id="VCQT01000021">
    <property type="protein sequence ID" value="TMW13824.1"/>
    <property type="molecule type" value="Genomic_DNA"/>
</dbReference>
<dbReference type="Pfam" id="PF26049">
    <property type="entry name" value="RLMG_N"/>
    <property type="match status" value="1"/>
</dbReference>
<evidence type="ECO:0000256" key="5">
    <source>
        <dbReference type="ARBA" id="ARBA00022691"/>
    </source>
</evidence>
<keyword evidence="4" id="KW-0808">Transferase</keyword>
<dbReference type="SUPFAM" id="SSF53335">
    <property type="entry name" value="S-adenosyl-L-methionine-dependent methyltransferases"/>
    <property type="match status" value="1"/>
</dbReference>
<comment type="caution">
    <text evidence="8">The sequence shown here is derived from an EMBL/GenBank/DDBJ whole genome shotgun (WGS) entry which is preliminary data.</text>
</comment>
<keyword evidence="9" id="KW-1185">Reference proteome</keyword>
<evidence type="ECO:0000313" key="9">
    <source>
        <dbReference type="Proteomes" id="UP000739180"/>
    </source>
</evidence>
<accession>A0ABY2XQ80</accession>
<evidence type="ECO:0000256" key="4">
    <source>
        <dbReference type="ARBA" id="ARBA00022679"/>
    </source>
</evidence>
<keyword evidence="1" id="KW-0963">Cytoplasm</keyword>